<gene>
    <name evidence="1" type="ORF">P5673_031001</name>
</gene>
<name>A0AAD9PTD9_ACRCE</name>
<dbReference type="AlphaFoldDB" id="A0AAD9PTD9"/>
<comment type="caution">
    <text evidence="1">The sequence shown here is derived from an EMBL/GenBank/DDBJ whole genome shotgun (WGS) entry which is preliminary data.</text>
</comment>
<dbReference type="EMBL" id="JARQWQ010000139">
    <property type="protein sequence ID" value="KAK2548752.1"/>
    <property type="molecule type" value="Genomic_DNA"/>
</dbReference>
<organism evidence="1 2">
    <name type="scientific">Acropora cervicornis</name>
    <name type="common">Staghorn coral</name>
    <dbReference type="NCBI Taxonomy" id="6130"/>
    <lineage>
        <taxon>Eukaryota</taxon>
        <taxon>Metazoa</taxon>
        <taxon>Cnidaria</taxon>
        <taxon>Anthozoa</taxon>
        <taxon>Hexacorallia</taxon>
        <taxon>Scleractinia</taxon>
        <taxon>Astrocoeniina</taxon>
        <taxon>Acroporidae</taxon>
        <taxon>Acropora</taxon>
    </lineage>
</organism>
<keyword evidence="2" id="KW-1185">Reference proteome</keyword>
<reference evidence="1" key="2">
    <citation type="journal article" date="2023" name="Science">
        <title>Genomic signatures of disease resistance in endangered staghorn corals.</title>
        <authorList>
            <person name="Vollmer S.V."/>
            <person name="Selwyn J.D."/>
            <person name="Despard B.A."/>
            <person name="Roesel C.L."/>
        </authorList>
    </citation>
    <scope>NUCLEOTIDE SEQUENCE</scope>
    <source>
        <strain evidence="1">K2</strain>
    </source>
</reference>
<sequence length="37" mass="3938">MAGSDVCLLEVEDTIADVKDSTNSKKCLSDGNRNPLV</sequence>
<protein>
    <submittedName>
        <fullName evidence="1">Uncharacterized protein</fullName>
    </submittedName>
</protein>
<accession>A0AAD9PTD9</accession>
<proteinExistence type="predicted"/>
<reference evidence="1" key="1">
    <citation type="journal article" date="2023" name="G3 (Bethesda)">
        <title>Whole genome assembly and annotation of the endangered Caribbean coral Acropora cervicornis.</title>
        <authorList>
            <person name="Selwyn J.D."/>
            <person name="Vollmer S.V."/>
        </authorList>
    </citation>
    <scope>NUCLEOTIDE SEQUENCE</scope>
    <source>
        <strain evidence="1">K2</strain>
    </source>
</reference>
<dbReference type="Proteomes" id="UP001249851">
    <property type="component" value="Unassembled WGS sequence"/>
</dbReference>
<evidence type="ECO:0000313" key="2">
    <source>
        <dbReference type="Proteomes" id="UP001249851"/>
    </source>
</evidence>
<evidence type="ECO:0000313" key="1">
    <source>
        <dbReference type="EMBL" id="KAK2548752.1"/>
    </source>
</evidence>